<gene>
    <name evidence="1" type="ordered locus">NMA1821</name>
</gene>
<dbReference type="Proteomes" id="UP000000626">
    <property type="component" value="Chromosome"/>
</dbReference>
<sequence length="279" mass="32376">MMQKYHSTAPLPFVGQKRYFIKHFTKVLSQIPADGKHWTIVDVFGGSGLLAHVAKRIKPQARVIYNDYDNYSDRLRHIPDYNRLREQIAQIVGGIPKGSRLDPERTRSVQQTITNFQGHIDVRVLSSWLLFSAKQANSLEQLLGFEFYNKVRQSPYSIAADYLDGLEITQQDYNLLMAEHQHNPNTLLVLDPPYVSTAQGAYAADKYFNMVSFLRMIQYMRPPFILFSSTRSEALDYFQFLQECEPDKYRRFSGYNIVSLDAKMGKGIEYQDNMIYKID</sequence>
<dbReference type="SUPFAM" id="SSF53335">
    <property type="entry name" value="S-adenosyl-L-methionine-dependent methyltransferases"/>
    <property type="match status" value="1"/>
</dbReference>
<reference evidence="1 2" key="1">
    <citation type="journal article" date="2000" name="Nature">
        <title>Complete DNA sequence of a serogroup A strain of Neisseria meningitidis Z2491.</title>
        <authorList>
            <person name="Parkhill J."/>
            <person name="Achtman M."/>
            <person name="James K.D."/>
            <person name="Bentley S.D."/>
            <person name="Churcher C."/>
            <person name="Klee S.R."/>
            <person name="Morelli G."/>
            <person name="Basham D."/>
            <person name="Brown D."/>
            <person name="Chillingworth T."/>
            <person name="Davies R.M."/>
            <person name="Davis P."/>
            <person name="Devlin K."/>
            <person name="Feltwell T."/>
            <person name="Hamlin N."/>
            <person name="Holroyd S."/>
            <person name="Jagels K."/>
            <person name="Leather S."/>
            <person name="Moule S."/>
            <person name="Mungall K."/>
            <person name="Quail M.A."/>
            <person name="Rajandream M.A."/>
            <person name="Rutherford K.M."/>
            <person name="Simmonds M."/>
            <person name="Skelton J."/>
            <person name="Whitehead S."/>
            <person name="Spratt B.G."/>
            <person name="Barrell B.G."/>
        </authorList>
    </citation>
    <scope>NUCLEOTIDE SEQUENCE [LARGE SCALE GENOMIC DNA]</scope>
    <source>
        <strain evidence="2">DSM 15465 / Z2491</strain>
    </source>
</reference>
<evidence type="ECO:0000313" key="1">
    <source>
        <dbReference type="EMBL" id="CAM08942.1"/>
    </source>
</evidence>
<protein>
    <recommendedName>
        <fullName evidence="3">D12 class N6 adenine-specific DNA methyltransferase</fullName>
    </recommendedName>
</protein>
<evidence type="ECO:0000313" key="2">
    <source>
        <dbReference type="Proteomes" id="UP000000626"/>
    </source>
</evidence>
<proteinExistence type="predicted"/>
<dbReference type="EnsemblBacteria" id="CAM08942">
    <property type="protein sequence ID" value="CAM08942"/>
    <property type="gene ID" value="NMA1821"/>
</dbReference>
<dbReference type="GeneID" id="93387760"/>
<dbReference type="RefSeq" id="WP_002212760.1">
    <property type="nucleotide sequence ID" value="NC_003116.1"/>
</dbReference>
<organism evidence="1 2">
    <name type="scientific">Neisseria meningitidis serogroup A / serotype 4A (strain DSM 15465 / Z2491)</name>
    <dbReference type="NCBI Taxonomy" id="122587"/>
    <lineage>
        <taxon>Bacteria</taxon>
        <taxon>Pseudomonadati</taxon>
        <taxon>Pseudomonadota</taxon>
        <taxon>Betaproteobacteria</taxon>
        <taxon>Neisseriales</taxon>
        <taxon>Neisseriaceae</taxon>
        <taxon>Neisseria</taxon>
    </lineage>
</organism>
<evidence type="ECO:0008006" key="3">
    <source>
        <dbReference type="Google" id="ProtNLM"/>
    </source>
</evidence>
<dbReference type="EMBL" id="AL157959">
    <property type="protein sequence ID" value="CAM08942.1"/>
    <property type="molecule type" value="Genomic_DNA"/>
</dbReference>
<dbReference type="AlphaFoldDB" id="A0A0U1RJR7"/>
<dbReference type="KEGG" id="nma:NMA1821"/>
<dbReference type="HOGENOM" id="CLU_086314_0_0_4"/>
<accession>A0A0U1RJR7</accession>
<name>A0A0U1RJR7_NEIMA</name>
<dbReference type="InterPro" id="IPR029063">
    <property type="entry name" value="SAM-dependent_MTases_sf"/>
</dbReference>